<dbReference type="AlphaFoldDB" id="A0AAE0ZAG3"/>
<organism evidence="1 2">
    <name type="scientific">Elysia crispata</name>
    <name type="common">lettuce slug</name>
    <dbReference type="NCBI Taxonomy" id="231223"/>
    <lineage>
        <taxon>Eukaryota</taxon>
        <taxon>Metazoa</taxon>
        <taxon>Spiralia</taxon>
        <taxon>Lophotrochozoa</taxon>
        <taxon>Mollusca</taxon>
        <taxon>Gastropoda</taxon>
        <taxon>Heterobranchia</taxon>
        <taxon>Euthyneura</taxon>
        <taxon>Panpulmonata</taxon>
        <taxon>Sacoglossa</taxon>
        <taxon>Placobranchoidea</taxon>
        <taxon>Plakobranchidae</taxon>
        <taxon>Elysia</taxon>
    </lineage>
</organism>
<gene>
    <name evidence="1" type="ORF">RRG08_026315</name>
</gene>
<proteinExistence type="predicted"/>
<evidence type="ECO:0000313" key="2">
    <source>
        <dbReference type="Proteomes" id="UP001283361"/>
    </source>
</evidence>
<name>A0AAE0ZAG3_9GAST</name>
<sequence>MSCGKDDPTCSKMRACNSVIRNQNHILKCTLKTLLDNPSRTRERALSSLIGLCRKQCNGPMVQIRPKKTVSLPSARLPVDYTPICPPPIYIKTKNGKEVKEVEKVKFKTKRTFPKSNNMPYTKFKSKPRDPCEAWCEKQCCCVCCGISCCPQPKPTALKKFLNSPISTPCVGTSTLFSVDRYNKPKGAKSNADRCSRRCCISQQSSHVSPLTMSPLCCPPSVKTLAQRPDKCTPIVKSFRYIPPPVNRKKQNQHRQPNKLSQYRVASAFRYPSAPLSRQDVVSNICKNNMFSTGYFSNFCTNNNDREVDSPGAYTPLLSMQEKKDTRAGSLLMGANTQSLKSPTYGDKIKVPSQFERYSAPSEYSGSTLRSAIDDPFSPREIKTLKTTLGRETWLCVPTTSRGRCGGYTPSGWGKLLKKCKEVTTDVCQPCDMTLRSTPCVSLRCKCLTRPCPCPPCPHLCPVRSLPPSLRPFTPCCPMYFPTTVCNPCVPAATSTAIAPVAAPYKTCGSAETCKTSAITVPPYKPKYMSMSDFCNRVPHSSASAPGSLPKIDAILKEDTSYSPIGN</sequence>
<accession>A0AAE0ZAG3</accession>
<evidence type="ECO:0000313" key="1">
    <source>
        <dbReference type="EMBL" id="KAK3765848.1"/>
    </source>
</evidence>
<reference evidence="1" key="1">
    <citation type="journal article" date="2023" name="G3 (Bethesda)">
        <title>A reference genome for the long-term kleptoplast-retaining sea slug Elysia crispata morphotype clarki.</title>
        <authorList>
            <person name="Eastman K.E."/>
            <person name="Pendleton A.L."/>
            <person name="Shaikh M.A."/>
            <person name="Suttiyut T."/>
            <person name="Ogas R."/>
            <person name="Tomko P."/>
            <person name="Gavelis G."/>
            <person name="Widhalm J.R."/>
            <person name="Wisecaver J.H."/>
        </authorList>
    </citation>
    <scope>NUCLEOTIDE SEQUENCE</scope>
    <source>
        <strain evidence="1">ECLA1</strain>
    </source>
</reference>
<keyword evidence="2" id="KW-1185">Reference proteome</keyword>
<comment type="caution">
    <text evidence="1">The sequence shown here is derived from an EMBL/GenBank/DDBJ whole genome shotgun (WGS) entry which is preliminary data.</text>
</comment>
<dbReference type="EMBL" id="JAWDGP010004277">
    <property type="protein sequence ID" value="KAK3765848.1"/>
    <property type="molecule type" value="Genomic_DNA"/>
</dbReference>
<protein>
    <submittedName>
        <fullName evidence="1">Uncharacterized protein</fullName>
    </submittedName>
</protein>
<dbReference type="Proteomes" id="UP001283361">
    <property type="component" value="Unassembled WGS sequence"/>
</dbReference>